<dbReference type="AlphaFoldDB" id="A0A6C0K4S3"/>
<proteinExistence type="predicted"/>
<sequence length="102" mass="11612">MNPVKALSFSSTTVPVVTVLTNPFPLKTDPYNTPYEGVNWAEVYQYYPPGDRYLNPFQRVFPPTITKQLRKPWVNRVSSTPLTSLSLYRNNPYVNVSGVPFA</sequence>
<organism evidence="1">
    <name type="scientific">viral metagenome</name>
    <dbReference type="NCBI Taxonomy" id="1070528"/>
    <lineage>
        <taxon>unclassified sequences</taxon>
        <taxon>metagenomes</taxon>
        <taxon>organismal metagenomes</taxon>
    </lineage>
</organism>
<reference evidence="1" key="1">
    <citation type="journal article" date="2020" name="Nature">
        <title>Giant virus diversity and host interactions through global metagenomics.</title>
        <authorList>
            <person name="Schulz F."/>
            <person name="Roux S."/>
            <person name="Paez-Espino D."/>
            <person name="Jungbluth S."/>
            <person name="Walsh D.A."/>
            <person name="Denef V.J."/>
            <person name="McMahon K.D."/>
            <person name="Konstantinidis K.T."/>
            <person name="Eloe-Fadrosh E.A."/>
            <person name="Kyrpides N.C."/>
            <person name="Woyke T."/>
        </authorList>
    </citation>
    <scope>NUCLEOTIDE SEQUENCE</scope>
    <source>
        <strain evidence="1">GVMAG-S-1101169-75</strain>
    </source>
</reference>
<dbReference type="EMBL" id="MN740790">
    <property type="protein sequence ID" value="QHU11800.1"/>
    <property type="molecule type" value="Genomic_DNA"/>
</dbReference>
<accession>A0A6C0K4S3</accession>
<evidence type="ECO:0000313" key="1">
    <source>
        <dbReference type="EMBL" id="QHU11800.1"/>
    </source>
</evidence>
<name>A0A6C0K4S3_9ZZZZ</name>
<protein>
    <submittedName>
        <fullName evidence="1">Uncharacterized protein</fullName>
    </submittedName>
</protein>